<dbReference type="KEGG" id="pda:120110363"/>
<reference evidence="2" key="1">
    <citation type="journal article" date="2019" name="Nat. Commun.">
        <title>Genome-wide association mapping of date palm fruit traits.</title>
        <authorList>
            <person name="Hazzouri K.M."/>
            <person name="Gros-Balthazard M."/>
            <person name="Flowers J.M."/>
            <person name="Copetti D."/>
            <person name="Lemansour A."/>
            <person name="Lebrun M."/>
            <person name="Masmoudi K."/>
            <person name="Ferrand S."/>
            <person name="Dhar M.I."/>
            <person name="Fresquez Z.A."/>
            <person name="Rosas U."/>
            <person name="Zhang J."/>
            <person name="Talag J."/>
            <person name="Lee S."/>
            <person name="Kudrna D."/>
            <person name="Powell R.F."/>
            <person name="Leitch I.J."/>
            <person name="Krueger R.R."/>
            <person name="Wing R.A."/>
            <person name="Amiri K.M.A."/>
            <person name="Purugganan M.D."/>
        </authorList>
    </citation>
    <scope>NUCLEOTIDE SEQUENCE [LARGE SCALE GENOMIC DNA]</scope>
    <source>
        <strain evidence="2">cv. Khalas</strain>
    </source>
</reference>
<organism evidence="2 3">
    <name type="scientific">Phoenix dactylifera</name>
    <name type="common">Date palm</name>
    <dbReference type="NCBI Taxonomy" id="42345"/>
    <lineage>
        <taxon>Eukaryota</taxon>
        <taxon>Viridiplantae</taxon>
        <taxon>Streptophyta</taxon>
        <taxon>Embryophyta</taxon>
        <taxon>Tracheophyta</taxon>
        <taxon>Spermatophyta</taxon>
        <taxon>Magnoliopsida</taxon>
        <taxon>Liliopsida</taxon>
        <taxon>Arecaceae</taxon>
        <taxon>Coryphoideae</taxon>
        <taxon>Phoeniceae</taxon>
        <taxon>Phoenix</taxon>
    </lineage>
</organism>
<evidence type="ECO:0000313" key="3">
    <source>
        <dbReference type="RefSeq" id="XP_038981111.1"/>
    </source>
</evidence>
<proteinExistence type="predicted"/>
<dbReference type="Proteomes" id="UP000228380">
    <property type="component" value="Chromosome 4"/>
</dbReference>
<dbReference type="AlphaFoldDB" id="A0A8B9A3A7"/>
<gene>
    <name evidence="3" type="primary">LOC120110363</name>
</gene>
<keyword evidence="2" id="KW-1185">Reference proteome</keyword>
<feature type="region of interest" description="Disordered" evidence="1">
    <location>
        <begin position="1"/>
        <end position="83"/>
    </location>
</feature>
<sequence length="137" mass="14752">MAAPAAAGSLLFLGGNGVSRPPSQKEGASDPPQFRPRADGACSWSRGLLPRSHWGRGSDPRPWPSMQPWQRPSSLRPKEGRKSLWPSTAAAEYARSTCIIPGKKKSGTYLALGQLYDVPSGGSDLYSSVPCSRRKKE</sequence>
<protein>
    <submittedName>
        <fullName evidence="3">Uncharacterized protein LOC120110363 isoform X1</fullName>
    </submittedName>
</protein>
<evidence type="ECO:0000256" key="1">
    <source>
        <dbReference type="SAM" id="MobiDB-lite"/>
    </source>
</evidence>
<reference evidence="3" key="2">
    <citation type="submission" date="2025-08" db="UniProtKB">
        <authorList>
            <consortium name="RefSeq"/>
        </authorList>
    </citation>
    <scope>IDENTIFICATION</scope>
    <source>
        <tissue evidence="3">Young leaves</tissue>
    </source>
</reference>
<evidence type="ECO:0000313" key="2">
    <source>
        <dbReference type="Proteomes" id="UP000228380"/>
    </source>
</evidence>
<name>A0A8B9A3A7_PHODC</name>
<dbReference type="RefSeq" id="XP_038981111.1">
    <property type="nucleotide sequence ID" value="XM_039125183.1"/>
</dbReference>
<accession>A0A8B9A3A7</accession>
<dbReference type="GeneID" id="120110363"/>